<keyword evidence="4" id="KW-1185">Reference proteome</keyword>
<dbReference type="RefSeq" id="WP_379721956.1">
    <property type="nucleotide sequence ID" value="NZ_JBHSMS010000040.1"/>
</dbReference>
<feature type="compositionally biased region" description="Gly residues" evidence="1">
    <location>
        <begin position="30"/>
        <end position="51"/>
    </location>
</feature>
<evidence type="ECO:0000313" key="4">
    <source>
        <dbReference type="Proteomes" id="UP001596031"/>
    </source>
</evidence>
<feature type="compositionally biased region" description="Low complexity" evidence="1">
    <location>
        <begin position="52"/>
        <end position="101"/>
    </location>
</feature>
<proteinExistence type="predicted"/>
<sequence length="185" mass="17367">MKQQHRSVLLAGLLAMAVGLSGCKAMRGGDASGDAGGSASWGGGTGSGTTGGTTSSDQAGTSGASSTGSTTQGSATGTTSDTGSGAQGASQAGSATAASASPNGTVVSIELVPRPASGIGGAGSVGGAAVGSSGTGATGSSTASDRVYRVTLRMDDGSTQVVTQETTPDFRSGDRVNISGGTIRR</sequence>
<reference evidence="4" key="1">
    <citation type="journal article" date="2019" name="Int. J. Syst. Evol. Microbiol.">
        <title>The Global Catalogue of Microorganisms (GCM) 10K type strain sequencing project: providing services to taxonomists for standard genome sequencing and annotation.</title>
        <authorList>
            <consortium name="The Broad Institute Genomics Platform"/>
            <consortium name="The Broad Institute Genome Sequencing Center for Infectious Disease"/>
            <person name="Wu L."/>
            <person name="Ma J."/>
        </authorList>
    </citation>
    <scope>NUCLEOTIDE SEQUENCE [LARGE SCALE GENOMIC DNA]</scope>
    <source>
        <strain evidence="4">CCUG 38813</strain>
    </source>
</reference>
<feature type="chain" id="PRO_5045928185" description="Lipoprotein" evidence="2">
    <location>
        <begin position="22"/>
        <end position="185"/>
    </location>
</feature>
<keyword evidence="2" id="KW-0732">Signal</keyword>
<dbReference type="Proteomes" id="UP001596031">
    <property type="component" value="Unassembled WGS sequence"/>
</dbReference>
<name>A0ABW0PJB2_9BURK</name>
<feature type="region of interest" description="Disordered" evidence="1">
    <location>
        <begin position="29"/>
        <end position="102"/>
    </location>
</feature>
<gene>
    <name evidence="3" type="ORF">ACFPOU_13260</name>
</gene>
<dbReference type="PROSITE" id="PS51257">
    <property type="entry name" value="PROKAR_LIPOPROTEIN"/>
    <property type="match status" value="1"/>
</dbReference>
<dbReference type="EMBL" id="JBHSMS010000040">
    <property type="protein sequence ID" value="MFC5512089.1"/>
    <property type="molecule type" value="Genomic_DNA"/>
</dbReference>
<evidence type="ECO:0008006" key="5">
    <source>
        <dbReference type="Google" id="ProtNLM"/>
    </source>
</evidence>
<organism evidence="3 4">
    <name type="scientific">Massilia jejuensis</name>
    <dbReference type="NCBI Taxonomy" id="648894"/>
    <lineage>
        <taxon>Bacteria</taxon>
        <taxon>Pseudomonadati</taxon>
        <taxon>Pseudomonadota</taxon>
        <taxon>Betaproteobacteria</taxon>
        <taxon>Burkholderiales</taxon>
        <taxon>Oxalobacteraceae</taxon>
        <taxon>Telluria group</taxon>
        <taxon>Massilia</taxon>
    </lineage>
</organism>
<feature type="region of interest" description="Disordered" evidence="1">
    <location>
        <begin position="161"/>
        <end position="185"/>
    </location>
</feature>
<evidence type="ECO:0000313" key="3">
    <source>
        <dbReference type="EMBL" id="MFC5512089.1"/>
    </source>
</evidence>
<evidence type="ECO:0000256" key="1">
    <source>
        <dbReference type="SAM" id="MobiDB-lite"/>
    </source>
</evidence>
<evidence type="ECO:0000256" key="2">
    <source>
        <dbReference type="SAM" id="SignalP"/>
    </source>
</evidence>
<feature type="signal peptide" evidence="2">
    <location>
        <begin position="1"/>
        <end position="21"/>
    </location>
</feature>
<accession>A0ABW0PJB2</accession>
<protein>
    <recommendedName>
        <fullName evidence="5">Lipoprotein</fullName>
    </recommendedName>
</protein>
<comment type="caution">
    <text evidence="3">The sequence shown here is derived from an EMBL/GenBank/DDBJ whole genome shotgun (WGS) entry which is preliminary data.</text>
</comment>